<proteinExistence type="inferred from homology"/>
<dbReference type="EC" id="2.7.7.7" evidence="2"/>
<dbReference type="Pfam" id="PF13177">
    <property type="entry name" value="DNA_pol3_delta2"/>
    <property type="match status" value="1"/>
</dbReference>
<keyword evidence="8" id="KW-0862">Zinc</keyword>
<feature type="domain" description="AAA+ ATPase" evidence="13">
    <location>
        <begin position="37"/>
        <end position="179"/>
    </location>
</feature>
<dbReference type="Proteomes" id="UP000824073">
    <property type="component" value="Unassembled WGS sequence"/>
</dbReference>
<dbReference type="SUPFAM" id="SSF48019">
    <property type="entry name" value="post-AAA+ oligomerization domain-like"/>
    <property type="match status" value="1"/>
</dbReference>
<dbReference type="SUPFAM" id="SSF52540">
    <property type="entry name" value="P-loop containing nucleoside triphosphate hydrolases"/>
    <property type="match status" value="1"/>
</dbReference>
<dbReference type="InterPro" id="IPR001270">
    <property type="entry name" value="ClpA/B"/>
</dbReference>
<evidence type="ECO:0000256" key="4">
    <source>
        <dbReference type="ARBA" id="ARBA00022695"/>
    </source>
</evidence>
<reference evidence="14" key="1">
    <citation type="submission" date="2020-10" db="EMBL/GenBank/DDBJ databases">
        <authorList>
            <person name="Gilroy R."/>
        </authorList>
    </citation>
    <scope>NUCLEOTIDE SEQUENCE</scope>
    <source>
        <strain evidence="14">CHK191-8634</strain>
    </source>
</reference>
<dbReference type="Gene3D" id="1.20.272.10">
    <property type="match status" value="1"/>
</dbReference>
<protein>
    <recommendedName>
        <fullName evidence="2">DNA-directed DNA polymerase</fullName>
        <ecNumber evidence="2">2.7.7.7</ecNumber>
    </recommendedName>
</protein>
<comment type="caution">
    <text evidence="14">The sequence shown here is derived from an EMBL/GenBank/DDBJ whole genome shotgun (WGS) entry which is preliminary data.</text>
</comment>
<dbReference type="EMBL" id="DVMR01000028">
    <property type="protein sequence ID" value="HIU43166.1"/>
    <property type="molecule type" value="Genomic_DNA"/>
</dbReference>
<dbReference type="InterPro" id="IPR050238">
    <property type="entry name" value="DNA_Rep/Repair_Clamp_Loader"/>
</dbReference>
<gene>
    <name evidence="14" type="primary">dnaX</name>
    <name evidence="14" type="ORF">IAB67_02585</name>
</gene>
<dbReference type="GO" id="GO:0003677">
    <property type="term" value="F:DNA binding"/>
    <property type="evidence" value="ECO:0007669"/>
    <property type="project" value="InterPro"/>
</dbReference>
<evidence type="ECO:0000256" key="12">
    <source>
        <dbReference type="SAM" id="MobiDB-lite"/>
    </source>
</evidence>
<evidence type="ECO:0000256" key="2">
    <source>
        <dbReference type="ARBA" id="ARBA00012417"/>
    </source>
</evidence>
<evidence type="ECO:0000256" key="3">
    <source>
        <dbReference type="ARBA" id="ARBA00022679"/>
    </source>
</evidence>
<dbReference type="PANTHER" id="PTHR11669">
    <property type="entry name" value="REPLICATION FACTOR C / DNA POLYMERASE III GAMMA-TAU SUBUNIT"/>
    <property type="match status" value="1"/>
</dbReference>
<evidence type="ECO:0000256" key="6">
    <source>
        <dbReference type="ARBA" id="ARBA00022723"/>
    </source>
</evidence>
<dbReference type="NCBIfam" id="NF004046">
    <property type="entry name" value="PRK05563.1"/>
    <property type="match status" value="1"/>
</dbReference>
<accession>A0A9D1LLD3</accession>
<keyword evidence="10" id="KW-0239">DNA-directed DNA polymerase</keyword>
<dbReference type="InterPro" id="IPR027417">
    <property type="entry name" value="P-loop_NTPase"/>
</dbReference>
<evidence type="ECO:0000256" key="5">
    <source>
        <dbReference type="ARBA" id="ARBA00022705"/>
    </source>
</evidence>
<dbReference type="Gene3D" id="1.10.8.60">
    <property type="match status" value="1"/>
</dbReference>
<dbReference type="InterPro" id="IPR003593">
    <property type="entry name" value="AAA+_ATPase"/>
</dbReference>
<reference evidence="14" key="2">
    <citation type="journal article" date="2021" name="PeerJ">
        <title>Extensive microbial diversity within the chicken gut microbiome revealed by metagenomics and culture.</title>
        <authorList>
            <person name="Gilroy R."/>
            <person name="Ravi A."/>
            <person name="Getino M."/>
            <person name="Pursley I."/>
            <person name="Horton D.L."/>
            <person name="Alikhan N.F."/>
            <person name="Baker D."/>
            <person name="Gharbi K."/>
            <person name="Hall N."/>
            <person name="Watson M."/>
            <person name="Adriaenssens E.M."/>
            <person name="Foster-Nyarko E."/>
            <person name="Jarju S."/>
            <person name="Secka A."/>
            <person name="Antonio M."/>
            <person name="Oren A."/>
            <person name="Chaudhuri R.R."/>
            <person name="La Ragione R."/>
            <person name="Hildebrand F."/>
            <person name="Pallen M.J."/>
        </authorList>
    </citation>
    <scope>NUCLEOTIDE SEQUENCE</scope>
    <source>
        <strain evidence="14">CHK191-8634</strain>
    </source>
</reference>
<evidence type="ECO:0000256" key="9">
    <source>
        <dbReference type="ARBA" id="ARBA00022840"/>
    </source>
</evidence>
<dbReference type="GO" id="GO:0006261">
    <property type="term" value="P:DNA-templated DNA replication"/>
    <property type="evidence" value="ECO:0007669"/>
    <property type="project" value="TreeGrafter"/>
</dbReference>
<dbReference type="NCBIfam" id="TIGR02397">
    <property type="entry name" value="dnaX_nterm"/>
    <property type="match status" value="1"/>
</dbReference>
<dbReference type="InterPro" id="IPR012763">
    <property type="entry name" value="DNA_pol_III_sug/sutau_N"/>
</dbReference>
<dbReference type="CDD" id="cd18137">
    <property type="entry name" value="HLD_clamp_pol_III_gamma_tau"/>
    <property type="match status" value="1"/>
</dbReference>
<feature type="region of interest" description="Disordered" evidence="12">
    <location>
        <begin position="366"/>
        <end position="429"/>
    </location>
</feature>
<dbReference type="InterPro" id="IPR045085">
    <property type="entry name" value="HLD_clamp_pol_III_gamma_tau"/>
</dbReference>
<dbReference type="InterPro" id="IPR022754">
    <property type="entry name" value="DNA_pol_III_gamma-3"/>
</dbReference>
<comment type="similarity">
    <text evidence="1">Belongs to the DnaX/STICHEL family.</text>
</comment>
<dbReference type="Gene3D" id="3.40.50.300">
    <property type="entry name" value="P-loop containing nucleotide triphosphate hydrolases"/>
    <property type="match status" value="1"/>
</dbReference>
<keyword evidence="7" id="KW-0547">Nucleotide-binding</keyword>
<name>A0A9D1LLD3_9CLOT</name>
<evidence type="ECO:0000259" key="13">
    <source>
        <dbReference type="SMART" id="SM00382"/>
    </source>
</evidence>
<feature type="compositionally biased region" description="Low complexity" evidence="12">
    <location>
        <begin position="388"/>
        <end position="403"/>
    </location>
</feature>
<evidence type="ECO:0000313" key="14">
    <source>
        <dbReference type="EMBL" id="HIU43166.1"/>
    </source>
</evidence>
<evidence type="ECO:0000256" key="1">
    <source>
        <dbReference type="ARBA" id="ARBA00006360"/>
    </source>
</evidence>
<feature type="compositionally biased region" description="Low complexity" evidence="12">
    <location>
        <begin position="366"/>
        <end position="376"/>
    </location>
</feature>
<evidence type="ECO:0000313" key="15">
    <source>
        <dbReference type="Proteomes" id="UP000824073"/>
    </source>
</evidence>
<keyword evidence="9" id="KW-0067">ATP-binding</keyword>
<dbReference type="InterPro" id="IPR008921">
    <property type="entry name" value="DNA_pol3_clamp-load_cplx_C"/>
</dbReference>
<dbReference type="Pfam" id="PF12169">
    <property type="entry name" value="DNA_pol3_gamma3"/>
    <property type="match status" value="1"/>
</dbReference>
<dbReference type="GO" id="GO:0005524">
    <property type="term" value="F:ATP binding"/>
    <property type="evidence" value="ECO:0007669"/>
    <property type="project" value="UniProtKB-KW"/>
</dbReference>
<dbReference type="AlphaFoldDB" id="A0A9D1LLD3"/>
<dbReference type="PRINTS" id="PR00300">
    <property type="entry name" value="CLPPROTEASEA"/>
</dbReference>
<evidence type="ECO:0000256" key="10">
    <source>
        <dbReference type="ARBA" id="ARBA00022932"/>
    </source>
</evidence>
<keyword evidence="5" id="KW-0235">DNA replication</keyword>
<feature type="region of interest" description="Disordered" evidence="12">
    <location>
        <begin position="492"/>
        <end position="524"/>
    </location>
</feature>
<keyword evidence="3 14" id="KW-0808">Transferase</keyword>
<dbReference type="GO" id="GO:0046872">
    <property type="term" value="F:metal ion binding"/>
    <property type="evidence" value="ECO:0007669"/>
    <property type="project" value="UniProtKB-KW"/>
</dbReference>
<comment type="catalytic activity">
    <reaction evidence="11">
        <text>DNA(n) + a 2'-deoxyribonucleoside 5'-triphosphate = DNA(n+1) + diphosphate</text>
        <dbReference type="Rhea" id="RHEA:22508"/>
        <dbReference type="Rhea" id="RHEA-COMP:17339"/>
        <dbReference type="Rhea" id="RHEA-COMP:17340"/>
        <dbReference type="ChEBI" id="CHEBI:33019"/>
        <dbReference type="ChEBI" id="CHEBI:61560"/>
        <dbReference type="ChEBI" id="CHEBI:173112"/>
        <dbReference type="EC" id="2.7.7.7"/>
    </reaction>
</comment>
<dbReference type="FunFam" id="3.40.50.300:FF:000014">
    <property type="entry name" value="DNA polymerase III subunit gamma/tau"/>
    <property type="match status" value="1"/>
</dbReference>
<evidence type="ECO:0000256" key="11">
    <source>
        <dbReference type="ARBA" id="ARBA00049244"/>
    </source>
</evidence>
<organism evidence="14 15">
    <name type="scientific">Candidatus Ventrousia excrementavium</name>
    <dbReference type="NCBI Taxonomy" id="2840961"/>
    <lineage>
        <taxon>Bacteria</taxon>
        <taxon>Bacillati</taxon>
        <taxon>Bacillota</taxon>
        <taxon>Clostridia</taxon>
        <taxon>Eubacteriales</taxon>
        <taxon>Clostridiaceae</taxon>
        <taxon>Clostridiaceae incertae sedis</taxon>
        <taxon>Candidatus Ventrousia</taxon>
    </lineage>
</organism>
<dbReference type="PANTHER" id="PTHR11669:SF0">
    <property type="entry name" value="PROTEIN STICHEL-LIKE 2"/>
    <property type="match status" value="1"/>
</dbReference>
<dbReference type="GO" id="GO:0009360">
    <property type="term" value="C:DNA polymerase III complex"/>
    <property type="evidence" value="ECO:0007669"/>
    <property type="project" value="InterPro"/>
</dbReference>
<sequence>MARLALYRKWRPLTFDDVCGQDHITKALRAQIESGRVSHAYLFTGTRGTGKTTCAKILARAVCCEHPVHGNPCGECAACQAILSENALDVTEIDAASNNGVDNIREIREEASYAPSVLKRRVYIIDEVHMLSAGAFNALLKTLEEPPEHVLFILATTELHKVPATILSRCQRYDFRRIAPEVLSARLLDIAQREGIALDAPAAAMLARLGDGSMRDAISLFDRAAGEGSAVTVQTVAEALGIASGETLEQVFSALLAGDAAGALRVFTESYMAGRDVTSFFDELLNLIRDIYILKTTGLSEYLTSACAGDEQKLREFAQSADAGTLEFFVESISDLLSRLTRTAIKRTDAEMCLVKMALRHTAAAAAPQTAVRPSAQGRPAPAGQAIRQPEQQSAPSRQAAPAPQTPVRTESAPPESGGEDIRGPFSQKVGSQVNSAVRVYLELTDFIPAPGRLTMAVPSEALGFMSKPDTVAIFEKAAAELGYPSVLVEEKGKKKTAHKASPGLEEIRRNAESLGVPIENKRQ</sequence>
<dbReference type="GO" id="GO:0003887">
    <property type="term" value="F:DNA-directed DNA polymerase activity"/>
    <property type="evidence" value="ECO:0007669"/>
    <property type="project" value="UniProtKB-KW"/>
</dbReference>
<evidence type="ECO:0000256" key="7">
    <source>
        <dbReference type="ARBA" id="ARBA00022741"/>
    </source>
</evidence>
<keyword evidence="4 14" id="KW-0548">Nucleotidyltransferase</keyword>
<dbReference type="Pfam" id="PF22608">
    <property type="entry name" value="DNAX_ATPase_lid"/>
    <property type="match status" value="1"/>
</dbReference>
<dbReference type="SMART" id="SM00382">
    <property type="entry name" value="AAA"/>
    <property type="match status" value="1"/>
</dbReference>
<keyword evidence="6" id="KW-0479">Metal-binding</keyword>
<evidence type="ECO:0000256" key="8">
    <source>
        <dbReference type="ARBA" id="ARBA00022833"/>
    </source>
</evidence>